<dbReference type="SMART" id="SM00335">
    <property type="entry name" value="ANX"/>
    <property type="match status" value="4"/>
</dbReference>
<evidence type="ECO:0000256" key="7">
    <source>
        <dbReference type="ARBA" id="ARBA00023302"/>
    </source>
</evidence>
<dbReference type="PROSITE" id="PS00223">
    <property type="entry name" value="ANNEXIN_1"/>
    <property type="match status" value="3"/>
</dbReference>
<sequence length="585" mass="62784">MSYPYQGNPGYGAPPGGYGPPQPGYPQQGAPQPGFPQQGGYGQVSMPTVESASAAAYGTSSGGYPSQPGQIGFDVGGPPPAAGYGPPPVASYGAPQPPQPAMPSSYGPPQPQYQSSTPAYGSAPGYNPPPQGGYGPPQPQGGFNPPPQQPTPGYNQGFPQSGQSYGASAPPPAGGSYGAPPPQQQGGYGAPSSQPGSYGQPTSQPGGYGQPTGQPQSYGQQQQPPSQQYGSQPPRPSQPAGAANAFVQKTEGTLKPCKNFNAENDANILRKAMKGFGTDEKAIIDVLAFRSGEQRQQIRTMFKTMFGKDLIKELKSELGGKFEDCIVALMMPWDEFDAYELKRAMKGIGTDEDAMIEILCSRSNKQIQEIIATYKRLYGRKLEDDIISDTSGHFKRLMVSMASGGRMENQNVDPTKAQQDAQGGRMENQNVDPTKAQQDAQRLLQAGEKKLGTDESTFNAIMASQSYEQLRAVFDAYHKMAGKDIEQSIKSEMSGNLEIGMLAIVRVVKNRPAYFAQKLYHSMKGLGTDDRTLIRIVVTRAEVDMVQIKQEFQRLYGKSLDTFIREDTSGDYKKVLMALVAQGGY</sequence>
<organism evidence="13 14">
    <name type="scientific">Mytilus coruscus</name>
    <name type="common">Sea mussel</name>
    <dbReference type="NCBI Taxonomy" id="42192"/>
    <lineage>
        <taxon>Eukaryota</taxon>
        <taxon>Metazoa</taxon>
        <taxon>Spiralia</taxon>
        <taxon>Lophotrochozoa</taxon>
        <taxon>Mollusca</taxon>
        <taxon>Bivalvia</taxon>
        <taxon>Autobranchia</taxon>
        <taxon>Pteriomorphia</taxon>
        <taxon>Mytilida</taxon>
        <taxon>Mytiloidea</taxon>
        <taxon>Mytilidae</taxon>
        <taxon>Mytilinae</taxon>
        <taxon>Mytilus</taxon>
    </lineage>
</organism>
<dbReference type="FunFam" id="1.10.220.10:FF:000002">
    <property type="entry name" value="Annexin"/>
    <property type="match status" value="1"/>
</dbReference>
<evidence type="ECO:0000256" key="11">
    <source>
        <dbReference type="RuleBase" id="RU003540"/>
    </source>
</evidence>
<feature type="compositionally biased region" description="Pro residues" evidence="12">
    <location>
        <begin position="169"/>
        <end position="183"/>
    </location>
</feature>
<evidence type="ECO:0000256" key="9">
    <source>
        <dbReference type="ARBA" id="ARBA00059330"/>
    </source>
</evidence>
<dbReference type="SUPFAM" id="SSF47874">
    <property type="entry name" value="Annexin"/>
    <property type="match status" value="1"/>
</dbReference>
<dbReference type="PROSITE" id="PS51897">
    <property type="entry name" value="ANNEXIN_2"/>
    <property type="match status" value="4"/>
</dbReference>
<dbReference type="GO" id="GO:0005544">
    <property type="term" value="F:calcium-dependent phospholipid binding"/>
    <property type="evidence" value="ECO:0007669"/>
    <property type="project" value="UniProtKB-KW"/>
</dbReference>
<dbReference type="FunFam" id="1.10.220.10:FF:000001">
    <property type="entry name" value="Annexin"/>
    <property type="match status" value="1"/>
</dbReference>
<dbReference type="EMBL" id="CACVKT020002586">
    <property type="protein sequence ID" value="CAC5378660.1"/>
    <property type="molecule type" value="Genomic_DNA"/>
</dbReference>
<comment type="subcellular location">
    <subcellularLocation>
        <location evidence="1">Host cell</location>
    </subcellularLocation>
    <subcellularLocation>
        <location evidence="2">Secreted</location>
        <location evidence="2">Extracellular exosome</location>
    </subcellularLocation>
    <subcellularLocation>
        <location evidence="10">Tegument</location>
    </subcellularLocation>
</comment>
<evidence type="ECO:0000256" key="8">
    <source>
        <dbReference type="ARBA" id="ARBA00037210"/>
    </source>
</evidence>
<protein>
    <recommendedName>
        <fullName evidence="11">Annexin</fullName>
    </recommendedName>
</protein>
<feature type="compositionally biased region" description="Pro residues" evidence="12">
    <location>
        <begin position="77"/>
        <end position="111"/>
    </location>
</feature>
<reference evidence="13 14" key="1">
    <citation type="submission" date="2020-06" db="EMBL/GenBank/DDBJ databases">
        <authorList>
            <person name="Li R."/>
            <person name="Bekaert M."/>
        </authorList>
    </citation>
    <scope>NUCLEOTIDE SEQUENCE [LARGE SCALE GENOMIC DNA]</scope>
    <source>
        <strain evidence="14">wild</strain>
        <strain evidence="13">Wild</strain>
    </source>
</reference>
<evidence type="ECO:0000256" key="4">
    <source>
        <dbReference type="ARBA" id="ARBA00022737"/>
    </source>
</evidence>
<dbReference type="OrthoDB" id="37886at2759"/>
<dbReference type="PANTHER" id="PTHR10502">
    <property type="entry name" value="ANNEXIN"/>
    <property type="match status" value="1"/>
</dbReference>
<comment type="similarity">
    <text evidence="3 11">Belongs to the annexin family.</text>
</comment>
<dbReference type="GO" id="GO:0005576">
    <property type="term" value="C:extracellular region"/>
    <property type="evidence" value="ECO:0007669"/>
    <property type="project" value="UniProtKB-SubCell"/>
</dbReference>
<evidence type="ECO:0000256" key="5">
    <source>
        <dbReference type="ARBA" id="ARBA00022837"/>
    </source>
</evidence>
<comment type="domain">
    <text evidence="11">A pair of annexin repeats may form one binding site for calcium and phospholipid.</text>
</comment>
<dbReference type="GO" id="GO:0043657">
    <property type="term" value="C:host cell"/>
    <property type="evidence" value="ECO:0007669"/>
    <property type="project" value="UniProtKB-SubCell"/>
</dbReference>
<dbReference type="InterPro" id="IPR001464">
    <property type="entry name" value="Annexin"/>
</dbReference>
<dbReference type="EMBL" id="CACVKT020002586">
    <property type="protein sequence ID" value="CAC5378661.1"/>
    <property type="molecule type" value="Genomic_DNA"/>
</dbReference>
<dbReference type="GO" id="GO:0005886">
    <property type="term" value="C:plasma membrane"/>
    <property type="evidence" value="ECO:0007669"/>
    <property type="project" value="TreeGrafter"/>
</dbReference>
<dbReference type="InterPro" id="IPR037104">
    <property type="entry name" value="Annexin_sf"/>
</dbReference>
<dbReference type="EMBL" id="CACVKT020002586">
    <property type="protein sequence ID" value="CAC5378662.1"/>
    <property type="molecule type" value="Genomic_DNA"/>
</dbReference>
<feature type="region of interest" description="Disordered" evidence="12">
    <location>
        <begin position="406"/>
        <end position="438"/>
    </location>
</feature>
<comment type="function">
    <text evidence="8">Calcium/phospholipid-binding protein which promotes membrane fusion and is involved in exocytosis.</text>
</comment>
<feature type="compositionally biased region" description="Low complexity" evidence="12">
    <location>
        <begin position="51"/>
        <end position="64"/>
    </location>
</feature>
<accession>A0A6J8B5P0</accession>
<keyword evidence="5 11" id="KW-0106">Calcium</keyword>
<keyword evidence="4 11" id="KW-0677">Repeat</keyword>
<dbReference type="PRINTS" id="PR01871">
    <property type="entry name" value="ANNEXINVII"/>
</dbReference>
<evidence type="ECO:0000256" key="2">
    <source>
        <dbReference type="ARBA" id="ARBA00004550"/>
    </source>
</evidence>
<dbReference type="FunFam" id="1.10.220.10:FF:000003">
    <property type="entry name" value="Annexin"/>
    <property type="match status" value="1"/>
</dbReference>
<feature type="compositionally biased region" description="Low complexity" evidence="12">
    <location>
        <begin position="25"/>
        <end position="36"/>
    </location>
</feature>
<feature type="compositionally biased region" description="Pro residues" evidence="12">
    <location>
        <begin position="126"/>
        <end position="150"/>
    </location>
</feature>
<gene>
    <name evidence="13" type="ORF">MCOR_14828</name>
</gene>
<dbReference type="GO" id="GO:0001786">
    <property type="term" value="F:phosphatidylserine binding"/>
    <property type="evidence" value="ECO:0007669"/>
    <property type="project" value="TreeGrafter"/>
</dbReference>
<name>A0A6J8B5P0_MYTCO</name>
<dbReference type="Pfam" id="PF00191">
    <property type="entry name" value="Annexin"/>
    <property type="match status" value="4"/>
</dbReference>
<dbReference type="GO" id="GO:0012506">
    <property type="term" value="C:vesicle membrane"/>
    <property type="evidence" value="ECO:0007669"/>
    <property type="project" value="TreeGrafter"/>
</dbReference>
<feature type="region of interest" description="Disordered" evidence="12">
    <location>
        <begin position="1"/>
        <end position="243"/>
    </location>
</feature>
<dbReference type="Proteomes" id="UP000507470">
    <property type="component" value="Unassembled WGS sequence"/>
</dbReference>
<keyword evidence="7 11" id="KW-0111">Calcium/phospholipid-binding</keyword>
<feature type="compositionally biased region" description="Polar residues" evidence="12">
    <location>
        <begin position="408"/>
        <end position="438"/>
    </location>
</feature>
<dbReference type="GO" id="GO:0005509">
    <property type="term" value="F:calcium ion binding"/>
    <property type="evidence" value="ECO:0007669"/>
    <property type="project" value="InterPro"/>
</dbReference>
<evidence type="ECO:0000256" key="3">
    <source>
        <dbReference type="ARBA" id="ARBA00007831"/>
    </source>
</evidence>
<feature type="compositionally biased region" description="Low complexity" evidence="12">
    <location>
        <begin position="151"/>
        <end position="168"/>
    </location>
</feature>
<dbReference type="FunFam" id="1.10.220.10:FF:000004">
    <property type="entry name" value="Annexin"/>
    <property type="match status" value="1"/>
</dbReference>
<evidence type="ECO:0000256" key="12">
    <source>
        <dbReference type="SAM" id="MobiDB-lite"/>
    </source>
</evidence>
<dbReference type="AlphaFoldDB" id="A0A6J8B5P0"/>
<feature type="compositionally biased region" description="Low complexity" evidence="12">
    <location>
        <begin position="190"/>
        <end position="232"/>
    </location>
</feature>
<dbReference type="InterPro" id="IPR018252">
    <property type="entry name" value="Annexin_repeat_CS"/>
</dbReference>
<proteinExistence type="inferred from homology"/>
<evidence type="ECO:0000256" key="1">
    <source>
        <dbReference type="ARBA" id="ARBA00004340"/>
    </source>
</evidence>
<dbReference type="Gene3D" id="1.10.220.10">
    <property type="entry name" value="Annexin"/>
    <property type="match status" value="4"/>
</dbReference>
<dbReference type="GO" id="GO:0005737">
    <property type="term" value="C:cytoplasm"/>
    <property type="evidence" value="ECO:0007669"/>
    <property type="project" value="TreeGrafter"/>
</dbReference>
<comment type="function">
    <text evidence="9">Involved in reproduction of the worm. Involved in host-parasite interaction. Delivered into the host cell by means of parasite exosomes. Binds to acidic phospholipid membranes in a calcium-dependent manner in vitro. Causes aggregation of liposomes in the presence of calcium, but not in its absence. Likely to promote membrane fusion. May provide structural integrity within the tegument.</text>
</comment>
<dbReference type="GO" id="GO:0005634">
    <property type="term" value="C:nucleus"/>
    <property type="evidence" value="ECO:0007669"/>
    <property type="project" value="TreeGrafter"/>
</dbReference>
<evidence type="ECO:0000313" key="14">
    <source>
        <dbReference type="Proteomes" id="UP000507470"/>
    </source>
</evidence>
<keyword evidence="6 11" id="KW-0041">Annexin</keyword>
<evidence type="ECO:0000256" key="6">
    <source>
        <dbReference type="ARBA" id="ARBA00023216"/>
    </source>
</evidence>
<dbReference type="PANTHER" id="PTHR10502:SF239">
    <property type="entry name" value="ANNEXIN A7"/>
    <property type="match status" value="1"/>
</dbReference>
<evidence type="ECO:0000256" key="10">
    <source>
        <dbReference type="ARBA" id="ARBA00060393"/>
    </source>
</evidence>
<dbReference type="PRINTS" id="PR00196">
    <property type="entry name" value="ANNEXIN"/>
</dbReference>
<dbReference type="InterPro" id="IPR018502">
    <property type="entry name" value="Annexin_repeat"/>
</dbReference>
<evidence type="ECO:0000313" key="13">
    <source>
        <dbReference type="EMBL" id="CAC5378660.1"/>
    </source>
</evidence>
<keyword evidence="14" id="KW-1185">Reference proteome</keyword>